<evidence type="ECO:0000259" key="1">
    <source>
        <dbReference type="Pfam" id="PF16111"/>
    </source>
</evidence>
<evidence type="ECO:0000313" key="4">
    <source>
        <dbReference type="Proteomes" id="UP001176021"/>
    </source>
</evidence>
<dbReference type="Pfam" id="PF16111">
    <property type="entry name" value="DUF4829"/>
    <property type="match status" value="1"/>
</dbReference>
<feature type="domain" description="DUF4829" evidence="1">
    <location>
        <begin position="331"/>
        <end position="450"/>
    </location>
</feature>
<keyword evidence="4" id="KW-1185">Reference proteome</keyword>
<gene>
    <name evidence="3" type="ORF">M8H41_21735</name>
</gene>
<dbReference type="RefSeq" id="WP_302050039.1">
    <property type="nucleotide sequence ID" value="NZ_JAMJEV010000025.1"/>
</dbReference>
<accession>A0ABT8QY60</accession>
<proteinExistence type="predicted"/>
<reference evidence="3" key="1">
    <citation type="submission" date="2022-05" db="EMBL/GenBank/DDBJ databases">
        <title>Expanded diversity of anoxic marine methylotrophy in a Black Sea sulfate reducing microorganism.</title>
        <authorList>
            <person name="Fischer P.Q."/>
            <person name="Stams A.J.M."/>
            <person name="Villanueva L."/>
            <person name="Sousa D.Z."/>
        </authorList>
    </citation>
    <scope>NUCLEOTIDE SEQUENCE</scope>
    <source>
        <strain evidence="3">P130</strain>
    </source>
</reference>
<dbReference type="Proteomes" id="UP001176021">
    <property type="component" value="Unassembled WGS sequence"/>
</dbReference>
<evidence type="ECO:0000313" key="3">
    <source>
        <dbReference type="EMBL" id="MDO0825439.1"/>
    </source>
</evidence>
<protein>
    <submittedName>
        <fullName evidence="3">DUF4830 domain-containing protein</fullName>
    </submittedName>
</protein>
<evidence type="ECO:0000259" key="2">
    <source>
        <dbReference type="Pfam" id="PF16112"/>
    </source>
</evidence>
<dbReference type="InterPro" id="IPR032257">
    <property type="entry name" value="DUF4830"/>
</dbReference>
<dbReference type="Pfam" id="PF16112">
    <property type="entry name" value="DUF4830"/>
    <property type="match status" value="1"/>
</dbReference>
<dbReference type="InterPro" id="IPR032256">
    <property type="entry name" value="DUF4829"/>
</dbReference>
<dbReference type="PROSITE" id="PS51257">
    <property type="entry name" value="PROKAR_LIPOPROTEIN"/>
    <property type="match status" value="1"/>
</dbReference>
<organism evidence="3 4">
    <name type="scientific">Desulfosporosinus nitroreducens</name>
    <dbReference type="NCBI Taxonomy" id="2018668"/>
    <lineage>
        <taxon>Bacteria</taxon>
        <taxon>Bacillati</taxon>
        <taxon>Bacillota</taxon>
        <taxon>Clostridia</taxon>
        <taxon>Eubacteriales</taxon>
        <taxon>Desulfitobacteriaceae</taxon>
        <taxon>Desulfosporosinus</taxon>
    </lineage>
</organism>
<feature type="domain" description="DUF4830" evidence="2">
    <location>
        <begin position="187"/>
        <end position="282"/>
    </location>
</feature>
<name>A0ABT8QY60_9FIRM</name>
<comment type="caution">
    <text evidence="3">The sequence shown here is derived from an EMBL/GenBank/DDBJ whole genome shotgun (WGS) entry which is preliminary data.</text>
</comment>
<sequence length="453" mass="52406">MLKKVFTVWIIISMVFTLTGCSQEKSSQETNIKNEKISIVNQTAQKKINEIENSAVPNFDEIYKNTVEIDVNFDAEGMFGTYKAKIEDNKMLSDILTMIGKSQLIKDESKINKMRGMATKNNSLILVAGNGSKKEIKFAFDDPAFAVGYLEIDDHKYDPGFSFFRYIKDFTEYRQFDPNINNQVEELFEKYNWTIDYRVNTMNVTLPSNLKHDAGEYPVKIYWAYNNELSKNIGLDYSEYLGKEVEVDIYRLREPLPEYMNPRMNSRGIVLKYNNKIVGAYIDAGRHDCFACSLDRKSLNDITNKEWDHWISDYINYNNELEIELSKMKPEDIIKQYYKAMNSHDQKMQFACLTRQNLCNYLATNMDNNLLMNAGYNNVYTDEEQNVKSAKFISLREVSGLGNPKGAVEYAATIDFKFKKEITSNSGKQTRFIILKKESDKSGWRIDSEGTGP</sequence>
<dbReference type="EMBL" id="JAMJEV010000025">
    <property type="protein sequence ID" value="MDO0825439.1"/>
    <property type="molecule type" value="Genomic_DNA"/>
</dbReference>